<sequence length="207" mass="23707">MTFVLEYGMATLYHGTGCAEATGALMHPYIKDFGGCDNMCNPADSHLSAYLQRWPHVQIRGYADGDCTGTEVWYDYEKYEPQTGMCLDWGEPVKSYHIWSPKACKKNLHNQDFGLGPTEVWTKNWTGTANKKEEFLAELDGKMEAKHKANEATNEEESDQPADIEGNADEAADRLYEETKEKTWVYPDRKWDNRWSSKPRSKSRPYG</sequence>
<gene>
    <name evidence="2" type="ORF">B0T10DRAFT_473908</name>
</gene>
<accession>A0A9P9AW47</accession>
<name>A0A9P9AW47_9HYPO</name>
<evidence type="ECO:0000256" key="1">
    <source>
        <dbReference type="SAM" id="MobiDB-lite"/>
    </source>
</evidence>
<feature type="compositionally biased region" description="Acidic residues" evidence="1">
    <location>
        <begin position="153"/>
        <end position="170"/>
    </location>
</feature>
<dbReference type="AlphaFoldDB" id="A0A9P9AW47"/>
<reference evidence="2 3" key="1">
    <citation type="journal article" date="2021" name="Nat. Commun.">
        <title>Genetic determinants of endophytism in the Arabidopsis root mycobiome.</title>
        <authorList>
            <person name="Mesny F."/>
            <person name="Miyauchi S."/>
            <person name="Thiergart T."/>
            <person name="Pickel B."/>
            <person name="Atanasova L."/>
            <person name="Karlsson M."/>
            <person name="Huettel B."/>
            <person name="Barry K.W."/>
            <person name="Haridas S."/>
            <person name="Chen C."/>
            <person name="Bauer D."/>
            <person name="Andreopoulos W."/>
            <person name="Pangilinan J."/>
            <person name="LaButti K."/>
            <person name="Riley R."/>
            <person name="Lipzen A."/>
            <person name="Clum A."/>
            <person name="Drula E."/>
            <person name="Henrissat B."/>
            <person name="Kohler A."/>
            <person name="Grigoriev I.V."/>
            <person name="Martin F.M."/>
            <person name="Hacquard S."/>
        </authorList>
    </citation>
    <scope>NUCLEOTIDE SEQUENCE [LARGE SCALE GENOMIC DNA]</scope>
    <source>
        <strain evidence="2 3">MPI-CAGE-CH-0241</strain>
    </source>
</reference>
<evidence type="ECO:0000313" key="2">
    <source>
        <dbReference type="EMBL" id="KAH6898881.1"/>
    </source>
</evidence>
<comment type="caution">
    <text evidence="2">The sequence shown here is derived from an EMBL/GenBank/DDBJ whole genome shotgun (WGS) entry which is preliminary data.</text>
</comment>
<keyword evidence="3" id="KW-1185">Reference proteome</keyword>
<organism evidence="2 3">
    <name type="scientific">Thelonectria olida</name>
    <dbReference type="NCBI Taxonomy" id="1576542"/>
    <lineage>
        <taxon>Eukaryota</taxon>
        <taxon>Fungi</taxon>
        <taxon>Dikarya</taxon>
        <taxon>Ascomycota</taxon>
        <taxon>Pezizomycotina</taxon>
        <taxon>Sordariomycetes</taxon>
        <taxon>Hypocreomycetidae</taxon>
        <taxon>Hypocreales</taxon>
        <taxon>Nectriaceae</taxon>
        <taxon>Thelonectria</taxon>
    </lineage>
</organism>
<feature type="region of interest" description="Disordered" evidence="1">
    <location>
        <begin position="146"/>
        <end position="179"/>
    </location>
</feature>
<dbReference type="EMBL" id="JAGPYM010000002">
    <property type="protein sequence ID" value="KAH6898881.1"/>
    <property type="molecule type" value="Genomic_DNA"/>
</dbReference>
<dbReference type="Proteomes" id="UP000777438">
    <property type="component" value="Unassembled WGS sequence"/>
</dbReference>
<protein>
    <submittedName>
        <fullName evidence="2">Uncharacterized protein</fullName>
    </submittedName>
</protein>
<evidence type="ECO:0000313" key="3">
    <source>
        <dbReference type="Proteomes" id="UP000777438"/>
    </source>
</evidence>
<proteinExistence type="predicted"/>